<feature type="compositionally biased region" description="Low complexity" evidence="8">
    <location>
        <begin position="906"/>
        <end position="918"/>
    </location>
</feature>
<feature type="compositionally biased region" description="Low complexity" evidence="8">
    <location>
        <begin position="373"/>
        <end position="401"/>
    </location>
</feature>
<dbReference type="PROSITE" id="PS51321">
    <property type="entry name" value="TFIIS_CENTRAL"/>
    <property type="match status" value="1"/>
</dbReference>
<feature type="domain" description="PHD-type" evidence="9">
    <location>
        <begin position="410"/>
        <end position="464"/>
    </location>
</feature>
<feature type="compositionally biased region" description="Low complexity" evidence="8">
    <location>
        <begin position="540"/>
        <end position="549"/>
    </location>
</feature>
<dbReference type="PROSITE" id="PS50016">
    <property type="entry name" value="ZF_PHD_2"/>
    <property type="match status" value="1"/>
</dbReference>
<evidence type="ECO:0000259" key="10">
    <source>
        <dbReference type="PROSITE" id="PS51321"/>
    </source>
</evidence>
<feature type="compositionally biased region" description="Low complexity" evidence="8">
    <location>
        <begin position="1126"/>
        <end position="1144"/>
    </location>
</feature>
<dbReference type="CDD" id="cd15552">
    <property type="entry name" value="PHD_PHF3_like"/>
    <property type="match status" value="1"/>
</dbReference>
<evidence type="ECO:0000259" key="9">
    <source>
        <dbReference type="PROSITE" id="PS50016"/>
    </source>
</evidence>
<comment type="caution">
    <text evidence="11">The sequence shown here is derived from an EMBL/GenBank/DDBJ whole genome shotgun (WGS) entry which is preliminary data.</text>
</comment>
<feature type="compositionally biased region" description="Polar residues" evidence="8">
    <location>
        <begin position="1198"/>
        <end position="1227"/>
    </location>
</feature>
<dbReference type="InterPro" id="IPR019786">
    <property type="entry name" value="Zinc_finger_PHD-type_CS"/>
</dbReference>
<gene>
    <name evidence="11" type="primary">PHF3</name>
    <name evidence="11" type="ORF">BGZ96_009288</name>
</gene>
<comment type="function">
    <text evidence="1">Negative regulator of transcription elongation.</text>
</comment>
<feature type="region of interest" description="Disordered" evidence="8">
    <location>
        <begin position="222"/>
        <end position="288"/>
    </location>
</feature>
<evidence type="ECO:0000256" key="4">
    <source>
        <dbReference type="ARBA" id="ARBA00022723"/>
    </source>
</evidence>
<name>A0ABQ7JX13_9FUNG</name>
<dbReference type="InterPro" id="IPR012921">
    <property type="entry name" value="SPOC_C"/>
</dbReference>
<feature type="region of interest" description="Disordered" evidence="8">
    <location>
        <begin position="534"/>
        <end position="560"/>
    </location>
</feature>
<feature type="region of interest" description="Disordered" evidence="8">
    <location>
        <begin position="727"/>
        <end position="814"/>
    </location>
</feature>
<keyword evidence="5 7" id="KW-0863">Zinc-finger</keyword>
<dbReference type="Proteomes" id="UP001194696">
    <property type="component" value="Unassembled WGS sequence"/>
</dbReference>
<keyword evidence="12" id="KW-1185">Reference proteome</keyword>
<dbReference type="Gene3D" id="3.30.40.10">
    <property type="entry name" value="Zinc/RING finger domain, C3HC4 (zinc finger)"/>
    <property type="match status" value="1"/>
</dbReference>
<keyword evidence="6" id="KW-0862">Zinc</keyword>
<dbReference type="InterPro" id="IPR013083">
    <property type="entry name" value="Znf_RING/FYVE/PHD"/>
</dbReference>
<feature type="compositionally biased region" description="Basic and acidic residues" evidence="8">
    <location>
        <begin position="870"/>
        <end position="880"/>
    </location>
</feature>
<dbReference type="InterPro" id="IPR011011">
    <property type="entry name" value="Znf_FYVE_PHD"/>
</dbReference>
<feature type="compositionally biased region" description="Polar residues" evidence="8">
    <location>
        <begin position="773"/>
        <end position="791"/>
    </location>
</feature>
<feature type="compositionally biased region" description="Polar residues" evidence="8">
    <location>
        <begin position="1176"/>
        <end position="1187"/>
    </location>
</feature>
<dbReference type="PANTHER" id="PTHR11477:SF11">
    <property type="entry name" value="TRANSCRIPTION FACTOR BYE1"/>
    <property type="match status" value="1"/>
</dbReference>
<evidence type="ECO:0000256" key="7">
    <source>
        <dbReference type="PROSITE-ProRule" id="PRU00146"/>
    </source>
</evidence>
<feature type="region of interest" description="Disordered" evidence="8">
    <location>
        <begin position="141"/>
        <end position="163"/>
    </location>
</feature>
<evidence type="ECO:0000256" key="3">
    <source>
        <dbReference type="ARBA" id="ARBA00021616"/>
    </source>
</evidence>
<evidence type="ECO:0000256" key="2">
    <source>
        <dbReference type="ARBA" id="ARBA00011050"/>
    </source>
</evidence>
<feature type="region of interest" description="Disordered" evidence="8">
    <location>
        <begin position="368"/>
        <end position="401"/>
    </location>
</feature>
<proteinExistence type="inferred from homology"/>
<dbReference type="PANTHER" id="PTHR11477">
    <property type="entry name" value="TRANSCRIPTION FACTOR S-II ZINC FINGER DOMAIN-CONTAINING PROTEIN"/>
    <property type="match status" value="1"/>
</dbReference>
<dbReference type="SUPFAM" id="SSF46942">
    <property type="entry name" value="Elongation factor TFIIS domain 2"/>
    <property type="match status" value="1"/>
</dbReference>
<feature type="region of interest" description="Disordered" evidence="8">
    <location>
        <begin position="302"/>
        <end position="329"/>
    </location>
</feature>
<dbReference type="PROSITE" id="PS01359">
    <property type="entry name" value="ZF_PHD_1"/>
    <property type="match status" value="1"/>
</dbReference>
<dbReference type="EMBL" id="JAAAIM010000557">
    <property type="protein sequence ID" value="KAG0286636.1"/>
    <property type="molecule type" value="Genomic_DNA"/>
</dbReference>
<feature type="compositionally biased region" description="Low complexity" evidence="8">
    <location>
        <begin position="792"/>
        <end position="806"/>
    </location>
</feature>
<dbReference type="CDD" id="cd21538">
    <property type="entry name" value="SPOC_TFIIS"/>
    <property type="match status" value="1"/>
</dbReference>
<feature type="domain" description="TFIIS central" evidence="10">
    <location>
        <begin position="561"/>
        <end position="714"/>
    </location>
</feature>
<dbReference type="Pfam" id="PF07744">
    <property type="entry name" value="SPOC"/>
    <property type="match status" value="1"/>
</dbReference>
<evidence type="ECO:0000313" key="12">
    <source>
        <dbReference type="Proteomes" id="UP001194696"/>
    </source>
</evidence>
<dbReference type="SUPFAM" id="SSF57903">
    <property type="entry name" value="FYVE/PHD zinc finger"/>
    <property type="match status" value="1"/>
</dbReference>
<protein>
    <recommendedName>
        <fullName evidence="3">Transcription factor BYE1</fullName>
    </recommendedName>
</protein>
<feature type="region of interest" description="Disordered" evidence="8">
    <location>
        <begin position="855"/>
        <end position="927"/>
    </location>
</feature>
<evidence type="ECO:0000256" key="5">
    <source>
        <dbReference type="ARBA" id="ARBA00022771"/>
    </source>
</evidence>
<feature type="region of interest" description="Disordered" evidence="8">
    <location>
        <begin position="584"/>
        <end position="613"/>
    </location>
</feature>
<evidence type="ECO:0000313" key="11">
    <source>
        <dbReference type="EMBL" id="KAG0286636.1"/>
    </source>
</evidence>
<dbReference type="SMART" id="SM00510">
    <property type="entry name" value="TFS2M"/>
    <property type="match status" value="1"/>
</dbReference>
<organism evidence="11 12">
    <name type="scientific">Linnemannia gamsii</name>
    <dbReference type="NCBI Taxonomy" id="64522"/>
    <lineage>
        <taxon>Eukaryota</taxon>
        <taxon>Fungi</taxon>
        <taxon>Fungi incertae sedis</taxon>
        <taxon>Mucoromycota</taxon>
        <taxon>Mortierellomycotina</taxon>
        <taxon>Mortierellomycetes</taxon>
        <taxon>Mortierellales</taxon>
        <taxon>Mortierellaceae</taxon>
        <taxon>Linnemannia</taxon>
    </lineage>
</organism>
<feature type="region of interest" description="Disordered" evidence="8">
    <location>
        <begin position="1114"/>
        <end position="1264"/>
    </location>
</feature>
<feature type="compositionally biased region" description="Polar residues" evidence="8">
    <location>
        <begin position="267"/>
        <end position="286"/>
    </location>
</feature>
<dbReference type="InterPro" id="IPR003618">
    <property type="entry name" value="TFIIS_cen_dom"/>
</dbReference>
<feature type="compositionally biased region" description="Low complexity" evidence="8">
    <location>
        <begin position="227"/>
        <end position="266"/>
    </location>
</feature>
<evidence type="ECO:0000256" key="1">
    <source>
        <dbReference type="ARBA" id="ARBA00002311"/>
    </source>
</evidence>
<keyword evidence="4" id="KW-0479">Metal-binding</keyword>
<reference evidence="11 12" key="1">
    <citation type="journal article" date="2020" name="Fungal Divers.">
        <title>Resolving the Mortierellaceae phylogeny through synthesis of multi-gene phylogenetics and phylogenomics.</title>
        <authorList>
            <person name="Vandepol N."/>
            <person name="Liber J."/>
            <person name="Desiro A."/>
            <person name="Na H."/>
            <person name="Kennedy M."/>
            <person name="Barry K."/>
            <person name="Grigoriev I.V."/>
            <person name="Miller A.N."/>
            <person name="O'Donnell K."/>
            <person name="Stajich J.E."/>
            <person name="Bonito G."/>
        </authorList>
    </citation>
    <scope>NUCLEOTIDE SEQUENCE [LARGE SCALE GENOMIC DNA]</scope>
    <source>
        <strain evidence="11 12">AD045</strain>
    </source>
</reference>
<comment type="similarity">
    <text evidence="2">Belongs to the BYE1 family.</text>
</comment>
<dbReference type="Gene3D" id="1.10.472.30">
    <property type="entry name" value="Transcription elongation factor S-II, central domain"/>
    <property type="match status" value="1"/>
</dbReference>
<dbReference type="Pfam" id="PF00628">
    <property type="entry name" value="PHD"/>
    <property type="match status" value="1"/>
</dbReference>
<accession>A0ABQ7JX13</accession>
<dbReference type="InterPro" id="IPR001965">
    <property type="entry name" value="Znf_PHD"/>
</dbReference>
<evidence type="ECO:0000256" key="8">
    <source>
        <dbReference type="SAM" id="MobiDB-lite"/>
    </source>
</evidence>
<dbReference type="InterPro" id="IPR036575">
    <property type="entry name" value="TFIIS_cen_dom_sf"/>
</dbReference>
<dbReference type="InterPro" id="IPR019787">
    <property type="entry name" value="Znf_PHD-finger"/>
</dbReference>
<feature type="compositionally biased region" description="Low complexity" evidence="8">
    <location>
        <begin position="1237"/>
        <end position="1248"/>
    </location>
</feature>
<dbReference type="Pfam" id="PF07500">
    <property type="entry name" value="TFIIS_M"/>
    <property type="match status" value="1"/>
</dbReference>
<feature type="compositionally biased region" description="Polar residues" evidence="8">
    <location>
        <begin position="303"/>
        <end position="320"/>
    </location>
</feature>
<dbReference type="SMART" id="SM00249">
    <property type="entry name" value="PHD"/>
    <property type="match status" value="1"/>
</dbReference>
<evidence type="ECO:0000256" key="6">
    <source>
        <dbReference type="ARBA" id="ARBA00022833"/>
    </source>
</evidence>
<sequence length="1264" mass="135338">MTDSSLQPDDFLLLDLATPDDDEELSLSMTQSTQSPVETTAEIYTEIQAEKGTKTKSETETDSLAAGAAASAVTAISTTTTTLNLTLAPSQAVADIDADTDIAPGVLTSGGPGILLADSLNHDHNDEHVFLDFVHDPLSHSTPDPIASGTDTVGGDGHDSRTDSQLAMTIDPQDSSLEDIDIQRPFVDLLGNHSTTLSALEWTPTPPQQAYGSLMDMELHKSSMSLSTPTQAPSLATSSTSPSYPISPPSQQQQQEQQEPESVSPSALGTTPMLSTAPDTASSSDFVSPDLIFHPNGIYVDAQSDSEASGTGSGPSNASGKLTKPVHPSILRPLTPEEVMVPIAVRRSNRARQPSTLAVQSSEYLMHPQGLYGPSTSGPSVAGSSAPTSASASASAPGAAPVERMTRSKKVYCYCQKPDDGNVMIQCDSCRQWFHGACVDITEEVAEMMELKNEKFFCEPCDERVQAWKNTSSAGIGTSFTVYSDSRDCDLPTCLNEARATSDYCSEECAIKGIELQATEAVMNKENIPPVVYIPTPKRASTSTASSSSQPESPKVEQDPVRLTALKGLTECLLVGLELKTVGGETQADSSEQVDRGSGSSLERGAGTAEAAVDEEQASRLAVAIEKELYNSTASPGYAACGRDYKAKYRSLFFNLKDKNNVSLRARLVSGELEPHDLVRFSHEELANPELQTINKEMRKRNIHNSVLTVEEEPYIKKTHKGELSFVPRLSSVGGPSTVPHLDHTRSDDGSSVSSGSGGENEYPSGKNHTDNNHNPCINTSLGRENNNSSDNNTHQINTTNTIITNSNAGDHTSDSLMEYEETLVDKQGDKGSNMNSPTGSPAGDVLDKLLARIQTNKRSSEGTAGDTLASDKRQRRMDTADNGNEDAERSGNSYLPREPSPYSPSPSGSPTMQSTTPPDSPPPLLLEDIQRAPQSKRMNHDARHKRPVVWEGCLSMHQVAKFSAKAVQIGGREVFASQGGGGSRRPAWIDVLTKDISVDGRIGVTAVETYVSQQAQSATKEIVVLKFETQDPTPLPSDRHRVEFDKLFEYFYAKQRNGVVPQRNRQVKDMYLVPMAAKDPLPSYLRDLVGDDTSVRGTVPKNCLLGVLVLNKEPSHPHSNQSQTRRAQPSSLSSQSRSTTSTSGRRRQASPGTSRPYPDTHGHHHGKRPAAPLGHSSSGNTQSSGEISLPLDAPNYASRSPITTSAAPHTVPQSASKPSPGISSQPVPEPVFTPQPTTGTTAGAPKKIPTLQELQGLPASQSI</sequence>